<evidence type="ECO:0000256" key="1">
    <source>
        <dbReference type="SAM" id="MobiDB-lite"/>
    </source>
</evidence>
<protein>
    <submittedName>
        <fullName evidence="2">Uncharacterized protein</fullName>
    </submittedName>
</protein>
<gene>
    <name evidence="2" type="ORF">DV515_00007190</name>
</gene>
<dbReference type="EMBL" id="QUSF01000018">
    <property type="protein sequence ID" value="RLW02647.1"/>
    <property type="molecule type" value="Genomic_DNA"/>
</dbReference>
<organism evidence="2 3">
    <name type="scientific">Chloebia gouldiae</name>
    <name type="common">Gouldian finch</name>
    <name type="synonym">Erythrura gouldiae</name>
    <dbReference type="NCBI Taxonomy" id="44316"/>
    <lineage>
        <taxon>Eukaryota</taxon>
        <taxon>Metazoa</taxon>
        <taxon>Chordata</taxon>
        <taxon>Craniata</taxon>
        <taxon>Vertebrata</taxon>
        <taxon>Euteleostomi</taxon>
        <taxon>Archelosauria</taxon>
        <taxon>Archosauria</taxon>
        <taxon>Dinosauria</taxon>
        <taxon>Saurischia</taxon>
        <taxon>Theropoda</taxon>
        <taxon>Coelurosauria</taxon>
        <taxon>Aves</taxon>
        <taxon>Neognathae</taxon>
        <taxon>Neoaves</taxon>
        <taxon>Telluraves</taxon>
        <taxon>Australaves</taxon>
        <taxon>Passeriformes</taxon>
        <taxon>Passeroidea</taxon>
        <taxon>Passeridae</taxon>
        <taxon>Chloebia</taxon>
    </lineage>
</organism>
<feature type="compositionally biased region" description="Low complexity" evidence="1">
    <location>
        <begin position="102"/>
        <end position="115"/>
    </location>
</feature>
<proteinExistence type="predicted"/>
<keyword evidence="3" id="KW-1185">Reference proteome</keyword>
<comment type="caution">
    <text evidence="2">The sequence shown here is derived from an EMBL/GenBank/DDBJ whole genome shotgun (WGS) entry which is preliminary data.</text>
</comment>
<evidence type="ECO:0000313" key="3">
    <source>
        <dbReference type="Proteomes" id="UP000276834"/>
    </source>
</evidence>
<feature type="region of interest" description="Disordered" evidence="1">
    <location>
        <begin position="92"/>
        <end position="136"/>
    </location>
</feature>
<dbReference type="AlphaFoldDB" id="A0A3L8SJL3"/>
<sequence length="192" mass="20383">MQKRRDAEPCGFRTTAAREAAWAARSRPAARSRSWQGRVGKKEREPRSSSPRGESCGSRREACEYTQTLWSLPCKSWQDAASSELIHVRSPAGSGHAGGVVPGAPRDPAPGAARRSLGSCEKSSAHPAPLPPGPSYSSTVPVWAQTAFPKLCRQLAGTCCHTGVLLWSCPWPVGHWGMAGHSQSHGFAGDGG</sequence>
<accession>A0A3L8SJL3</accession>
<feature type="region of interest" description="Disordered" evidence="1">
    <location>
        <begin position="18"/>
        <end position="57"/>
    </location>
</feature>
<feature type="compositionally biased region" description="Low complexity" evidence="1">
    <location>
        <begin position="18"/>
        <end position="34"/>
    </location>
</feature>
<dbReference type="Proteomes" id="UP000276834">
    <property type="component" value="Unassembled WGS sequence"/>
</dbReference>
<reference evidence="2 3" key="1">
    <citation type="journal article" date="2018" name="Proc. R. Soc. B">
        <title>A non-coding region near Follistatin controls head colour polymorphism in the Gouldian finch.</title>
        <authorList>
            <person name="Toomey M.B."/>
            <person name="Marques C.I."/>
            <person name="Andrade P."/>
            <person name="Araujo P.M."/>
            <person name="Sabatino S."/>
            <person name="Gazda M.A."/>
            <person name="Afonso S."/>
            <person name="Lopes R.J."/>
            <person name="Corbo J.C."/>
            <person name="Carneiro M."/>
        </authorList>
    </citation>
    <scope>NUCLEOTIDE SEQUENCE [LARGE SCALE GENOMIC DNA]</scope>
    <source>
        <strain evidence="2">Red01</strain>
        <tissue evidence="2">Muscle</tissue>
    </source>
</reference>
<evidence type="ECO:0000313" key="2">
    <source>
        <dbReference type="EMBL" id="RLW02647.1"/>
    </source>
</evidence>
<name>A0A3L8SJL3_CHLGU</name>